<evidence type="ECO:0000313" key="1">
    <source>
        <dbReference type="EMBL" id="QJA58724.1"/>
    </source>
</evidence>
<organism evidence="1">
    <name type="scientific">viral metagenome</name>
    <dbReference type="NCBI Taxonomy" id="1070528"/>
    <lineage>
        <taxon>unclassified sequences</taxon>
        <taxon>metagenomes</taxon>
        <taxon>organismal metagenomes</taxon>
    </lineage>
</organism>
<dbReference type="AlphaFoldDB" id="A0A6M3IMU4"/>
<accession>A0A6M3IMU4</accession>
<name>A0A6M3IMU4_9ZZZZ</name>
<dbReference type="EMBL" id="MT141337">
    <property type="protein sequence ID" value="QJA58724.1"/>
    <property type="molecule type" value="Genomic_DNA"/>
</dbReference>
<gene>
    <name evidence="1" type="ORF">MM415B01412_0006</name>
</gene>
<protein>
    <submittedName>
        <fullName evidence="1">Uncharacterized protein</fullName>
    </submittedName>
</protein>
<reference evidence="1" key="1">
    <citation type="submission" date="2020-03" db="EMBL/GenBank/DDBJ databases">
        <title>The deep terrestrial virosphere.</title>
        <authorList>
            <person name="Holmfeldt K."/>
            <person name="Nilsson E."/>
            <person name="Simone D."/>
            <person name="Lopez-Fernandez M."/>
            <person name="Wu X."/>
            <person name="de Brujin I."/>
            <person name="Lundin D."/>
            <person name="Andersson A."/>
            <person name="Bertilsson S."/>
            <person name="Dopson M."/>
        </authorList>
    </citation>
    <scope>NUCLEOTIDE SEQUENCE</scope>
    <source>
        <strain evidence="1">MM415B01412</strain>
    </source>
</reference>
<sequence>MKAKVLISCPLGRWKAGEVGEVLINESDKYNFFLEFPFKKVVSNFSDTRFIADILKIKPEEVRRRYYFYANEIEILED</sequence>
<proteinExistence type="predicted"/>